<comment type="caution">
    <text evidence="2">The sequence shown here is derived from an EMBL/GenBank/DDBJ whole genome shotgun (WGS) entry which is preliminary data.</text>
</comment>
<keyword evidence="1" id="KW-0812">Transmembrane</keyword>
<evidence type="ECO:0000313" key="3">
    <source>
        <dbReference type="Proteomes" id="UP000002814"/>
    </source>
</evidence>
<sequence>MRTPMLKSNELIIFLISLPFLMVLVFYSLSEHPGYSDDGNFVRNHEAAITREIIAHLAREKQDIESVTLLPNTARGEYDNGGDVSGHYHIYFTAYVNHNRERTISVELFFPDASIPLSPCFLPTLIKTRAKRCPIG</sequence>
<keyword evidence="1" id="KW-1133">Transmembrane helix</keyword>
<evidence type="ECO:0000256" key="1">
    <source>
        <dbReference type="SAM" id="Phobius"/>
    </source>
</evidence>
<feature type="transmembrane region" description="Helical" evidence="1">
    <location>
        <begin position="12"/>
        <end position="30"/>
    </location>
</feature>
<name>E7SAM1_9STRE</name>
<keyword evidence="3" id="KW-1185">Reference proteome</keyword>
<keyword evidence="1" id="KW-0472">Membrane</keyword>
<dbReference type="Proteomes" id="UP000002814">
    <property type="component" value="Unassembled WGS sequence"/>
</dbReference>
<accession>E7SAM1</accession>
<reference evidence="2 3" key="1">
    <citation type="submission" date="2010-12" db="EMBL/GenBank/DDBJ databases">
        <authorList>
            <person name="Muzny D."/>
            <person name="Qin X."/>
            <person name="Deng J."/>
            <person name="Jiang H."/>
            <person name="Liu Y."/>
            <person name="Qu J."/>
            <person name="Song X.-Z."/>
            <person name="Zhang L."/>
            <person name="Thornton R."/>
            <person name="Coyle M."/>
            <person name="Francisco L."/>
            <person name="Jackson L."/>
            <person name="Javaid M."/>
            <person name="Korchina V."/>
            <person name="Kovar C."/>
            <person name="Mata R."/>
            <person name="Mathew T."/>
            <person name="Ngo R."/>
            <person name="Nguyen L."/>
            <person name="Nguyen N."/>
            <person name="Okwuonu G."/>
            <person name="Ongeri F."/>
            <person name="Pham C."/>
            <person name="Simmons D."/>
            <person name="Wilczek-Boney K."/>
            <person name="Hale W."/>
            <person name="Jakkamsetti A."/>
            <person name="Pham P."/>
            <person name="Ruth R."/>
            <person name="San Lucas F."/>
            <person name="Warren J."/>
            <person name="Zhang J."/>
            <person name="Zhao Z."/>
            <person name="Zhou C."/>
            <person name="Zhu D."/>
            <person name="Lee S."/>
            <person name="Bess C."/>
            <person name="Blankenburg K."/>
            <person name="Forbes L."/>
            <person name="Fu Q."/>
            <person name="Gubbala S."/>
            <person name="Hirani K."/>
            <person name="Jayaseelan J.C."/>
            <person name="Lara F."/>
            <person name="Munidasa M."/>
            <person name="Palculict T."/>
            <person name="Patil S."/>
            <person name="Pu L.-L."/>
            <person name="Saada N."/>
            <person name="Tang L."/>
            <person name="Weissenberger G."/>
            <person name="Zhu Y."/>
            <person name="Hemphill L."/>
            <person name="Shang Y."/>
            <person name="Youmans B."/>
            <person name="Ayvaz T."/>
            <person name="Ross M."/>
            <person name="Santibanez J."/>
            <person name="Aqrawi P."/>
            <person name="Gross S."/>
            <person name="Joshi V."/>
            <person name="Fowler G."/>
            <person name="Nazareth L."/>
            <person name="Reid J."/>
            <person name="Worley K."/>
            <person name="Petrosino J."/>
            <person name="Highlander S."/>
            <person name="Gibbs R."/>
        </authorList>
    </citation>
    <scope>NUCLEOTIDE SEQUENCE [LARGE SCALE GENOMIC DNA]</scope>
    <source>
        <strain evidence="2 3">ATCC 700641</strain>
    </source>
</reference>
<evidence type="ECO:0000313" key="2">
    <source>
        <dbReference type="EMBL" id="EFV99130.1"/>
    </source>
</evidence>
<organism evidence="2 3">
    <name type="scientific">Streptococcus australis ATCC 700641</name>
    <dbReference type="NCBI Taxonomy" id="888833"/>
    <lineage>
        <taxon>Bacteria</taxon>
        <taxon>Bacillati</taxon>
        <taxon>Bacillota</taxon>
        <taxon>Bacilli</taxon>
        <taxon>Lactobacillales</taxon>
        <taxon>Streptococcaceae</taxon>
        <taxon>Streptococcus</taxon>
    </lineage>
</organism>
<dbReference type="EMBL" id="AEQR01000019">
    <property type="protein sequence ID" value="EFV99130.1"/>
    <property type="molecule type" value="Genomic_DNA"/>
</dbReference>
<protein>
    <submittedName>
        <fullName evidence="2">Uncharacterized protein</fullName>
    </submittedName>
</protein>
<dbReference type="HOGENOM" id="CLU_1785755_0_0_9"/>
<gene>
    <name evidence="2" type="ORF">HMPREF9421_1238</name>
</gene>
<dbReference type="AlphaFoldDB" id="E7SAM1"/>
<proteinExistence type="predicted"/>